<dbReference type="Pfam" id="PF03776">
    <property type="entry name" value="MinE"/>
    <property type="match status" value="1"/>
</dbReference>
<dbReference type="KEGG" id="mng:MNEG_9738"/>
<feature type="compositionally biased region" description="Polar residues" evidence="2">
    <location>
        <begin position="1"/>
        <end position="17"/>
    </location>
</feature>
<keyword evidence="4" id="KW-1185">Reference proteome</keyword>
<dbReference type="RefSeq" id="XP_013897245.1">
    <property type="nucleotide sequence ID" value="XM_014041791.1"/>
</dbReference>
<dbReference type="InterPro" id="IPR036707">
    <property type="entry name" value="MinE_sf"/>
</dbReference>
<dbReference type="Proteomes" id="UP000054498">
    <property type="component" value="Unassembled WGS sequence"/>
</dbReference>
<evidence type="ECO:0000256" key="2">
    <source>
        <dbReference type="SAM" id="MobiDB-lite"/>
    </source>
</evidence>
<evidence type="ECO:0000313" key="4">
    <source>
        <dbReference type="Proteomes" id="UP000054498"/>
    </source>
</evidence>
<gene>
    <name evidence="3" type="ORF">MNEG_9738</name>
</gene>
<accession>A0A0D2MV53</accession>
<dbReference type="GeneID" id="25742613"/>
<dbReference type="InterPro" id="IPR005527">
    <property type="entry name" value="MinE"/>
</dbReference>
<dbReference type="EMBL" id="KK102264">
    <property type="protein sequence ID" value="KIY98225.1"/>
    <property type="molecule type" value="Genomic_DNA"/>
</dbReference>
<protein>
    <submittedName>
        <fullName evidence="3">Chloroplast division site-determinant MinE</fullName>
    </submittedName>
</protein>
<dbReference type="GO" id="GO:0051301">
    <property type="term" value="P:cell division"/>
    <property type="evidence" value="ECO:0007669"/>
    <property type="project" value="InterPro"/>
</dbReference>
<evidence type="ECO:0000313" key="3">
    <source>
        <dbReference type="EMBL" id="KIY98225.1"/>
    </source>
</evidence>
<reference evidence="3 4" key="1">
    <citation type="journal article" date="2013" name="BMC Genomics">
        <title>Reconstruction of the lipid metabolism for the microalga Monoraphidium neglectum from its genome sequence reveals characteristics suitable for biofuel production.</title>
        <authorList>
            <person name="Bogen C."/>
            <person name="Al-Dilaimi A."/>
            <person name="Albersmeier A."/>
            <person name="Wichmann J."/>
            <person name="Grundmann M."/>
            <person name="Rupp O."/>
            <person name="Lauersen K.J."/>
            <person name="Blifernez-Klassen O."/>
            <person name="Kalinowski J."/>
            <person name="Goesmann A."/>
            <person name="Mussgnug J.H."/>
            <person name="Kruse O."/>
        </authorList>
    </citation>
    <scope>NUCLEOTIDE SEQUENCE [LARGE SCALE GENOMIC DNA]</scope>
    <source>
        <strain evidence="3 4">SAG 48.87</strain>
    </source>
</reference>
<feature type="region of interest" description="Disordered" evidence="2">
    <location>
        <begin position="1"/>
        <end position="59"/>
    </location>
</feature>
<dbReference type="Gene3D" id="3.30.1070.10">
    <property type="entry name" value="Cell division topological specificity factor MinE"/>
    <property type="match status" value="1"/>
</dbReference>
<dbReference type="PROSITE" id="PS51257">
    <property type="entry name" value="PROKAR_LIPOPROTEIN"/>
    <property type="match status" value="1"/>
</dbReference>
<organism evidence="3 4">
    <name type="scientific">Monoraphidium neglectum</name>
    <dbReference type="NCBI Taxonomy" id="145388"/>
    <lineage>
        <taxon>Eukaryota</taxon>
        <taxon>Viridiplantae</taxon>
        <taxon>Chlorophyta</taxon>
        <taxon>core chlorophytes</taxon>
        <taxon>Chlorophyceae</taxon>
        <taxon>CS clade</taxon>
        <taxon>Sphaeropleales</taxon>
        <taxon>Selenastraceae</taxon>
        <taxon>Monoraphidium</taxon>
    </lineage>
</organism>
<dbReference type="AlphaFoldDB" id="A0A0D2MV53"/>
<feature type="compositionally biased region" description="Low complexity" evidence="2">
    <location>
        <begin position="18"/>
        <end position="55"/>
    </location>
</feature>
<dbReference type="OrthoDB" id="1606438at2759"/>
<comment type="similarity">
    <text evidence="1">Belongs to the MinE family.</text>
</comment>
<sequence length="225" mass="24113">MRAQSSANCTTVASSCTPAAPRQQPPRARASRLTTAAASIGARGGAATAAAPPGGRQRERTLTLGTGELTATSSAVGTSINYRIRRDGTGGGGVKDFLDKLWLVWQIFFPERQPDTTPKDGAKQRLRMILVADRCGLSPSGLSEMKKNILRALEEFVDIETEEEIDVSISIQPDLGTIYCVAVPVKRVKPEARMGLDGGADGMDVFEWDPEDKESDPSSRFPMGC</sequence>
<name>A0A0D2MV53_9CHLO</name>
<proteinExistence type="inferred from homology"/>
<dbReference type="STRING" id="145388.A0A0D2MV53"/>
<evidence type="ECO:0000256" key="1">
    <source>
        <dbReference type="ARBA" id="ARBA00008168"/>
    </source>
</evidence>